<evidence type="ECO:0000256" key="1">
    <source>
        <dbReference type="SAM" id="Phobius"/>
    </source>
</evidence>
<gene>
    <name evidence="2" type="ORF">PGO_120090</name>
</gene>
<reference evidence="3" key="1">
    <citation type="submission" date="2017-04" db="EMBL/GenBank/DDBJ databases">
        <title>Plasmodium gonderi genome.</title>
        <authorList>
            <person name="Arisue N."/>
            <person name="Honma H."/>
            <person name="Kawai S."/>
            <person name="Tougan T."/>
            <person name="Tanabe K."/>
            <person name="Horii T."/>
        </authorList>
    </citation>
    <scope>NUCLEOTIDE SEQUENCE [LARGE SCALE GENOMIC DNA]</scope>
    <source>
        <strain evidence="3">ATCC 30045</strain>
    </source>
</reference>
<dbReference type="RefSeq" id="XP_028544607.1">
    <property type="nucleotide sequence ID" value="XM_028688806.1"/>
</dbReference>
<proteinExistence type="predicted"/>
<dbReference type="AlphaFoldDB" id="A0A1Y1JK27"/>
<feature type="transmembrane region" description="Helical" evidence="1">
    <location>
        <begin position="267"/>
        <end position="295"/>
    </location>
</feature>
<organism evidence="2 3">
    <name type="scientific">Plasmodium gonderi</name>
    <dbReference type="NCBI Taxonomy" id="77519"/>
    <lineage>
        <taxon>Eukaryota</taxon>
        <taxon>Sar</taxon>
        <taxon>Alveolata</taxon>
        <taxon>Apicomplexa</taxon>
        <taxon>Aconoidasida</taxon>
        <taxon>Haemosporida</taxon>
        <taxon>Plasmodiidae</taxon>
        <taxon>Plasmodium</taxon>
        <taxon>Plasmodium (Plasmodium)</taxon>
    </lineage>
</organism>
<evidence type="ECO:0000313" key="3">
    <source>
        <dbReference type="Proteomes" id="UP000195521"/>
    </source>
</evidence>
<dbReference type="Proteomes" id="UP000195521">
    <property type="component" value="Unassembled WGS sequence"/>
</dbReference>
<evidence type="ECO:0000313" key="2">
    <source>
        <dbReference type="EMBL" id="GAW82018.1"/>
    </source>
</evidence>
<keyword evidence="1" id="KW-1133">Transmembrane helix</keyword>
<dbReference type="EMBL" id="BDQF01000013">
    <property type="protein sequence ID" value="GAW82018.1"/>
    <property type="molecule type" value="Genomic_DNA"/>
</dbReference>
<keyword evidence="1" id="KW-0812">Transmembrane</keyword>
<protein>
    <submittedName>
        <fullName evidence="2">Variable surface protein</fullName>
    </submittedName>
</protein>
<keyword evidence="1" id="KW-0472">Membrane</keyword>
<keyword evidence="3" id="KW-1185">Reference proteome</keyword>
<sequence length="336" mass="38628">MTGSRDVNDNFDFEGIFPSCRKEYLEIEGKTSVLPNNLLNMCHNIMNNTGLCGTRQNSFNAANYCKNLGIYLNHIQSRHQGEKKRSCLFFFYKLKHMVKTYNGTCSTTVECYNIMKADRQIMGSSMSTFFTQKISDICHEYASNNNIDNNIFSKLQDLEELYDIYEKFIEHNNDGCAHDSIIKEYNQIIAKYGNENASFMKELEKIKAQCSTFIEKYNQCQTSSINAKPISADDQVISIVTSNVTSTETAPVAHAVMNVWRHTGTGVSAFTVVFLIIMLILYKFTIMGSFLQSIVRNLRKNIMKKNSVHQNSKDSFDRIYNYLNDNNYRIAYISEE</sequence>
<comment type="caution">
    <text evidence="2">The sequence shown here is derived from an EMBL/GenBank/DDBJ whole genome shotgun (WGS) entry which is preliminary data.</text>
</comment>
<accession>A0A1Y1JK27</accession>
<dbReference type="GeneID" id="39748750"/>
<name>A0A1Y1JK27_PLAGO</name>